<evidence type="ECO:0000313" key="3">
    <source>
        <dbReference type="Proteomes" id="UP000245911"/>
    </source>
</evidence>
<dbReference type="PANTHER" id="PTHR12302:SF26">
    <property type="entry name" value="BLR1266 PROTEIN"/>
    <property type="match status" value="1"/>
</dbReference>
<name>A0A2T8HP69_9RHOB</name>
<accession>A0A2T8HP69</accession>
<dbReference type="Proteomes" id="UP000245911">
    <property type="component" value="Unassembled WGS sequence"/>
</dbReference>
<dbReference type="InterPro" id="IPR035437">
    <property type="entry name" value="SNase_OB-fold_sf"/>
</dbReference>
<reference evidence="2 3" key="1">
    <citation type="submission" date="2018-04" db="EMBL/GenBank/DDBJ databases">
        <title>Pararhodobacter oceanense sp. nov., isolated from marine intertidal sediment.</title>
        <authorList>
            <person name="Wang X.-L."/>
            <person name="Du Z.-J."/>
        </authorList>
    </citation>
    <scope>NUCLEOTIDE SEQUENCE [LARGE SCALE GENOMIC DNA]</scope>
    <source>
        <strain evidence="2 3">AM505</strain>
    </source>
</reference>
<keyword evidence="3" id="KW-1185">Reference proteome</keyword>
<dbReference type="SUPFAM" id="SSF50199">
    <property type="entry name" value="Staphylococcal nuclease"/>
    <property type="match status" value="1"/>
</dbReference>
<feature type="domain" description="TNase-like" evidence="1">
    <location>
        <begin position="39"/>
        <end position="155"/>
    </location>
</feature>
<dbReference type="OrthoDB" id="9805504at2"/>
<sequence>MTWHWALMRSILVALGVTAIFGWPNPTVASVQIVGTANIVDGDTIDIGPVRIRLHGIDTAETGQTCPTSQGGDWRCGAYATRRLTDLIDGRSVSCDALDRDAYNRVIARCYSDTGEDLARALVAEGLAWAFTRYSDDYVSDEAHARADGRGVWRAEAIPPWEWRSNRWERAAEASPRVGCPIKGNINRRGERIYHTPWSPNYARTIVTEANGERWFCDEAEAQAAGWRAPRN</sequence>
<dbReference type="SMART" id="SM00318">
    <property type="entry name" value="SNc"/>
    <property type="match status" value="1"/>
</dbReference>
<dbReference type="InterPro" id="IPR016071">
    <property type="entry name" value="Staphylococal_nuclease_OB-fold"/>
</dbReference>
<evidence type="ECO:0000259" key="1">
    <source>
        <dbReference type="PROSITE" id="PS50830"/>
    </source>
</evidence>
<proteinExistence type="predicted"/>
<dbReference type="PANTHER" id="PTHR12302">
    <property type="entry name" value="EBNA2 BINDING PROTEIN P100"/>
    <property type="match status" value="1"/>
</dbReference>
<comment type="caution">
    <text evidence="2">The sequence shown here is derived from an EMBL/GenBank/DDBJ whole genome shotgun (WGS) entry which is preliminary data.</text>
</comment>
<dbReference type="AlphaFoldDB" id="A0A2T8HP69"/>
<dbReference type="EMBL" id="QDKM01000021">
    <property type="protein sequence ID" value="PVH27239.1"/>
    <property type="molecule type" value="Genomic_DNA"/>
</dbReference>
<dbReference type="Pfam" id="PF00565">
    <property type="entry name" value="SNase"/>
    <property type="match status" value="1"/>
</dbReference>
<gene>
    <name evidence="2" type="ORF">DDE20_18665</name>
</gene>
<organism evidence="2 3">
    <name type="scientific">Pararhodobacter oceanensis</name>
    <dbReference type="NCBI Taxonomy" id="2172121"/>
    <lineage>
        <taxon>Bacteria</taxon>
        <taxon>Pseudomonadati</taxon>
        <taxon>Pseudomonadota</taxon>
        <taxon>Alphaproteobacteria</taxon>
        <taxon>Rhodobacterales</taxon>
        <taxon>Paracoccaceae</taxon>
        <taxon>Pararhodobacter</taxon>
    </lineage>
</organism>
<dbReference type="Gene3D" id="2.40.50.90">
    <property type="match status" value="1"/>
</dbReference>
<protein>
    <submittedName>
        <fullName evidence="2">Succinoglycan biosynthesis protein</fullName>
    </submittedName>
</protein>
<evidence type="ECO:0000313" key="2">
    <source>
        <dbReference type="EMBL" id="PVH27239.1"/>
    </source>
</evidence>
<dbReference type="PROSITE" id="PS50830">
    <property type="entry name" value="TNASE_3"/>
    <property type="match status" value="1"/>
</dbReference>